<feature type="signal peptide" evidence="1">
    <location>
        <begin position="1"/>
        <end position="21"/>
    </location>
</feature>
<dbReference type="PANTHER" id="PTHR43031">
    <property type="entry name" value="FAD-DEPENDENT OXIDOREDUCTASE"/>
    <property type="match status" value="1"/>
</dbReference>
<evidence type="ECO:0000256" key="1">
    <source>
        <dbReference type="SAM" id="SignalP"/>
    </source>
</evidence>
<dbReference type="PROSITE" id="PS51257">
    <property type="entry name" value="PROKAR_LIPOPROTEIN"/>
    <property type="match status" value="1"/>
</dbReference>
<name>A0A9X4MF85_9BACT</name>
<dbReference type="CDD" id="cd00158">
    <property type="entry name" value="RHOD"/>
    <property type="match status" value="1"/>
</dbReference>
<feature type="chain" id="PRO_5040997647" evidence="1">
    <location>
        <begin position="22"/>
        <end position="144"/>
    </location>
</feature>
<feature type="domain" description="Rhodanese" evidence="2">
    <location>
        <begin position="55"/>
        <end position="143"/>
    </location>
</feature>
<reference evidence="3" key="1">
    <citation type="journal article" date="2022" name="bioRxiv">
        <title>Thiovibrio frasassiensisgen. nov., sp. nov., an autotrophic, elemental sulfur disproportionating bacterium isolated from sulfidic karst sediment, and proposal of Thiovibrionaceae fam. nov.</title>
        <authorList>
            <person name="Aronson H."/>
            <person name="Thomas C."/>
            <person name="Bhattacharyya M."/>
            <person name="Eckstein S."/>
            <person name="Jensen S."/>
            <person name="Barco R."/>
            <person name="Macalady J."/>
            <person name="Amend J."/>
        </authorList>
    </citation>
    <scope>NUCLEOTIDE SEQUENCE</scope>
    <source>
        <strain evidence="3">RS19-109</strain>
    </source>
</reference>
<comment type="caution">
    <text evidence="3">The sequence shown here is derived from an EMBL/GenBank/DDBJ whole genome shotgun (WGS) entry which is preliminary data.</text>
</comment>
<dbReference type="PROSITE" id="PS50206">
    <property type="entry name" value="RHODANESE_3"/>
    <property type="match status" value="1"/>
</dbReference>
<protein>
    <submittedName>
        <fullName evidence="3">Rhodanese-like domain-containing protein</fullName>
    </submittedName>
</protein>
<dbReference type="SUPFAM" id="SSF52821">
    <property type="entry name" value="Rhodanese/Cell cycle control phosphatase"/>
    <property type="match status" value="1"/>
</dbReference>
<dbReference type="Pfam" id="PF00581">
    <property type="entry name" value="Rhodanese"/>
    <property type="match status" value="1"/>
</dbReference>
<dbReference type="InterPro" id="IPR036873">
    <property type="entry name" value="Rhodanese-like_dom_sf"/>
</dbReference>
<reference evidence="3" key="2">
    <citation type="submission" date="2022-10" db="EMBL/GenBank/DDBJ databases">
        <authorList>
            <person name="Aronson H.S."/>
        </authorList>
    </citation>
    <scope>NUCLEOTIDE SEQUENCE</scope>
    <source>
        <strain evidence="3">RS19-109</strain>
    </source>
</reference>
<dbReference type="Gene3D" id="3.40.250.10">
    <property type="entry name" value="Rhodanese-like domain"/>
    <property type="match status" value="1"/>
</dbReference>
<dbReference type="PANTHER" id="PTHR43031:SF1">
    <property type="entry name" value="PYRIDINE NUCLEOTIDE-DISULPHIDE OXIDOREDUCTASE"/>
    <property type="match status" value="1"/>
</dbReference>
<evidence type="ECO:0000313" key="3">
    <source>
        <dbReference type="EMBL" id="MDG4475557.1"/>
    </source>
</evidence>
<dbReference type="EMBL" id="JAPHEH010000001">
    <property type="protein sequence ID" value="MDG4475557.1"/>
    <property type="molecule type" value="Genomic_DNA"/>
</dbReference>
<gene>
    <name evidence="3" type="ORF">OLX77_05205</name>
</gene>
<organism evidence="3 4">
    <name type="scientific">Thiovibrio frasassiensis</name>
    <dbReference type="NCBI Taxonomy" id="2984131"/>
    <lineage>
        <taxon>Bacteria</taxon>
        <taxon>Pseudomonadati</taxon>
        <taxon>Thermodesulfobacteriota</taxon>
        <taxon>Desulfobulbia</taxon>
        <taxon>Desulfobulbales</taxon>
        <taxon>Thiovibrionaceae</taxon>
        <taxon>Thiovibrio</taxon>
    </lineage>
</organism>
<keyword evidence="4" id="KW-1185">Reference proteome</keyword>
<keyword evidence="1" id="KW-0732">Signal</keyword>
<proteinExistence type="predicted"/>
<dbReference type="AlphaFoldDB" id="A0A9X4MF85"/>
<sequence>MKRYLHLSAVLILLLLTAACSDHNPPENQEVPAGSEAPPIFRSLSPPEAKALIESRKDLVLVDVRSPQELNEGSIAGSQLMPFGELAQGRMTLPTGQPLLLICAVGGRSYAVGQYFSGKGYGEIYNLGGGISAWKGAGLPLQSR</sequence>
<dbReference type="InterPro" id="IPR050229">
    <property type="entry name" value="GlpE_sulfurtransferase"/>
</dbReference>
<dbReference type="RefSeq" id="WP_307632530.1">
    <property type="nucleotide sequence ID" value="NZ_JAPHEH010000001.1"/>
</dbReference>
<evidence type="ECO:0000313" key="4">
    <source>
        <dbReference type="Proteomes" id="UP001154240"/>
    </source>
</evidence>
<accession>A0A9X4MF85</accession>
<evidence type="ECO:0000259" key="2">
    <source>
        <dbReference type="PROSITE" id="PS50206"/>
    </source>
</evidence>
<dbReference type="Proteomes" id="UP001154240">
    <property type="component" value="Unassembled WGS sequence"/>
</dbReference>
<dbReference type="InterPro" id="IPR001763">
    <property type="entry name" value="Rhodanese-like_dom"/>
</dbReference>
<dbReference type="SMART" id="SM00450">
    <property type="entry name" value="RHOD"/>
    <property type="match status" value="1"/>
</dbReference>